<evidence type="ECO:0000256" key="3">
    <source>
        <dbReference type="ARBA" id="ARBA00012925"/>
    </source>
</evidence>
<keyword evidence="4 8" id="KW-0479">Metal-binding</keyword>
<dbReference type="Pfam" id="PF00194">
    <property type="entry name" value="Carb_anhydrase"/>
    <property type="match status" value="1"/>
</dbReference>
<protein>
    <recommendedName>
        <fullName evidence="3 8">Carbonic anhydrase</fullName>
        <ecNumber evidence="3 8">4.2.1.1</ecNumber>
    </recommendedName>
</protein>
<evidence type="ECO:0000256" key="6">
    <source>
        <dbReference type="ARBA" id="ARBA00023239"/>
    </source>
</evidence>
<evidence type="ECO:0000256" key="4">
    <source>
        <dbReference type="ARBA" id="ARBA00022723"/>
    </source>
</evidence>
<dbReference type="PANTHER" id="PTHR18952">
    <property type="entry name" value="CARBONIC ANHYDRASE"/>
    <property type="match status" value="1"/>
</dbReference>
<evidence type="ECO:0000256" key="5">
    <source>
        <dbReference type="ARBA" id="ARBA00022833"/>
    </source>
</evidence>
<evidence type="ECO:0000259" key="9">
    <source>
        <dbReference type="PROSITE" id="PS51144"/>
    </source>
</evidence>
<feature type="chain" id="PRO_5025073307" description="Carbonic anhydrase" evidence="8">
    <location>
        <begin position="33"/>
        <end position="304"/>
    </location>
</feature>
<feature type="domain" description="Alpha-carbonic anhydrase" evidence="9">
    <location>
        <begin position="33"/>
        <end position="279"/>
    </location>
</feature>
<dbReference type="InterPro" id="IPR036398">
    <property type="entry name" value="CA_dom_sf"/>
</dbReference>
<keyword evidence="6 8" id="KW-0456">Lyase</keyword>
<name>A0A1B6L181_9HEMI</name>
<dbReference type="InterPro" id="IPR001148">
    <property type="entry name" value="CA_dom"/>
</dbReference>
<evidence type="ECO:0000256" key="1">
    <source>
        <dbReference type="ARBA" id="ARBA00002904"/>
    </source>
</evidence>
<organism evidence="10">
    <name type="scientific">Graphocephala atropunctata</name>
    <dbReference type="NCBI Taxonomy" id="36148"/>
    <lineage>
        <taxon>Eukaryota</taxon>
        <taxon>Metazoa</taxon>
        <taxon>Ecdysozoa</taxon>
        <taxon>Arthropoda</taxon>
        <taxon>Hexapoda</taxon>
        <taxon>Insecta</taxon>
        <taxon>Pterygota</taxon>
        <taxon>Neoptera</taxon>
        <taxon>Paraneoptera</taxon>
        <taxon>Hemiptera</taxon>
        <taxon>Auchenorrhyncha</taxon>
        <taxon>Membracoidea</taxon>
        <taxon>Cicadellidae</taxon>
        <taxon>Cicadellinae</taxon>
        <taxon>Cicadellini</taxon>
        <taxon>Graphocephala</taxon>
    </lineage>
</organism>
<dbReference type="InterPro" id="IPR018338">
    <property type="entry name" value="Carbonic_anhydrase_a-class_CS"/>
</dbReference>
<dbReference type="GO" id="GO:0004089">
    <property type="term" value="F:carbonate dehydratase activity"/>
    <property type="evidence" value="ECO:0007669"/>
    <property type="project" value="UniProtKB-UniRule"/>
</dbReference>
<evidence type="ECO:0000256" key="8">
    <source>
        <dbReference type="RuleBase" id="RU367011"/>
    </source>
</evidence>
<feature type="signal peptide" evidence="8">
    <location>
        <begin position="1"/>
        <end position="32"/>
    </location>
</feature>
<gene>
    <name evidence="10" type="ORF">g.16223</name>
</gene>
<dbReference type="PANTHER" id="PTHR18952:SF265">
    <property type="entry name" value="CARBONIC ANHYDRASE"/>
    <property type="match status" value="1"/>
</dbReference>
<comment type="similarity">
    <text evidence="2 8">Belongs to the alpha-carbonic anhydrase family.</text>
</comment>
<comment type="cofactor">
    <cofactor evidence="8">
        <name>Zn(2+)</name>
        <dbReference type="ChEBI" id="CHEBI:29105"/>
    </cofactor>
</comment>
<accession>A0A1B6L181</accession>
<dbReference type="CDD" id="cd00326">
    <property type="entry name" value="alpha_CA"/>
    <property type="match status" value="1"/>
</dbReference>
<keyword evidence="8" id="KW-0732">Signal</keyword>
<evidence type="ECO:0000256" key="7">
    <source>
        <dbReference type="ARBA" id="ARBA00048348"/>
    </source>
</evidence>
<dbReference type="SUPFAM" id="SSF51069">
    <property type="entry name" value="Carbonic anhydrase"/>
    <property type="match status" value="1"/>
</dbReference>
<dbReference type="PROSITE" id="PS51144">
    <property type="entry name" value="ALPHA_CA_2"/>
    <property type="match status" value="1"/>
</dbReference>
<dbReference type="EMBL" id="GEBQ01022567">
    <property type="protein sequence ID" value="JAT17410.1"/>
    <property type="molecule type" value="Transcribed_RNA"/>
</dbReference>
<dbReference type="AlphaFoldDB" id="A0A1B6L181"/>
<proteinExistence type="inferred from homology"/>
<dbReference type="Gene3D" id="3.10.200.10">
    <property type="entry name" value="Alpha carbonic anhydrase"/>
    <property type="match status" value="1"/>
</dbReference>
<sequence>FEVLQSVWCAMPSILLLLALLFTEYEIRQVYCGSWKHSEDPKFEGWRGTCSTGRYQSPISIIYKNLWYSKVPPLAFINYNNITTTICNNGHSVLFKVDQSCEAAIVAGGLKNPYILDEVGFHWGSEHTLKDKRYPLEMHLIHYNSLYDSKETALCRSDGLAIIAVLFCASLEDNVYFNPIISALENEYIYGSFGNMSTVPGPIDLQQLLPFESQRFFRYQGSLTTPPCSEIVTWTVMEHVSYLSKRQLQRFCKVRTKTGGKTNFRWPKPLNNRKVYLLTGGQLQNSVHGAVIVFISIQIILFSF</sequence>
<dbReference type="EC" id="4.2.1.1" evidence="3 8"/>
<evidence type="ECO:0000313" key="10">
    <source>
        <dbReference type="EMBL" id="JAT17410.1"/>
    </source>
</evidence>
<comment type="catalytic activity">
    <reaction evidence="7 8">
        <text>hydrogencarbonate + H(+) = CO2 + H2O</text>
        <dbReference type="Rhea" id="RHEA:10748"/>
        <dbReference type="ChEBI" id="CHEBI:15377"/>
        <dbReference type="ChEBI" id="CHEBI:15378"/>
        <dbReference type="ChEBI" id="CHEBI:16526"/>
        <dbReference type="ChEBI" id="CHEBI:17544"/>
        <dbReference type="EC" id="4.2.1.1"/>
    </reaction>
</comment>
<dbReference type="InterPro" id="IPR023561">
    <property type="entry name" value="Carbonic_anhydrase_a-class"/>
</dbReference>
<comment type="function">
    <text evidence="1 8">Reversible hydration of carbon dioxide.</text>
</comment>
<dbReference type="PROSITE" id="PS00162">
    <property type="entry name" value="ALPHA_CA_1"/>
    <property type="match status" value="1"/>
</dbReference>
<reference evidence="10" key="1">
    <citation type="submission" date="2015-11" db="EMBL/GenBank/DDBJ databases">
        <title>De novo transcriptome assembly of four potential Pierce s Disease insect vectors from Arizona vineyards.</title>
        <authorList>
            <person name="Tassone E.E."/>
        </authorList>
    </citation>
    <scope>NUCLEOTIDE SEQUENCE</scope>
</reference>
<dbReference type="GO" id="GO:0008270">
    <property type="term" value="F:zinc ion binding"/>
    <property type="evidence" value="ECO:0007669"/>
    <property type="project" value="UniProtKB-UniRule"/>
</dbReference>
<dbReference type="SMART" id="SM01057">
    <property type="entry name" value="Carb_anhydrase"/>
    <property type="match status" value="1"/>
</dbReference>
<feature type="non-terminal residue" evidence="10">
    <location>
        <position position="1"/>
    </location>
</feature>
<evidence type="ECO:0000256" key="2">
    <source>
        <dbReference type="ARBA" id="ARBA00010718"/>
    </source>
</evidence>
<keyword evidence="5 8" id="KW-0862">Zinc</keyword>